<evidence type="ECO:0000256" key="1">
    <source>
        <dbReference type="ARBA" id="ARBA00022737"/>
    </source>
</evidence>
<dbReference type="SUPFAM" id="SSF48403">
    <property type="entry name" value="Ankyrin repeat"/>
    <property type="match status" value="1"/>
</dbReference>
<name>A0ABC8WAH7_9POAL</name>
<dbReference type="InterPro" id="IPR002110">
    <property type="entry name" value="Ankyrin_rpt"/>
</dbReference>
<dbReference type="SUPFAM" id="SSF48452">
    <property type="entry name" value="TPR-like"/>
    <property type="match status" value="1"/>
</dbReference>
<dbReference type="Gene3D" id="1.25.40.20">
    <property type="entry name" value="Ankyrin repeat-containing domain"/>
    <property type="match status" value="2"/>
</dbReference>
<feature type="repeat" description="ANK" evidence="3">
    <location>
        <begin position="37"/>
        <end position="59"/>
    </location>
</feature>
<dbReference type="PROSITE" id="PS50297">
    <property type="entry name" value="ANK_REP_REGION"/>
    <property type="match status" value="5"/>
</dbReference>
<gene>
    <name evidence="5" type="ORF">URODEC1_LOCUS11618</name>
</gene>
<evidence type="ECO:0000256" key="3">
    <source>
        <dbReference type="PROSITE-ProRule" id="PRU00023"/>
    </source>
</evidence>
<dbReference type="InterPro" id="IPR036770">
    <property type="entry name" value="Ankyrin_rpt-contain_sf"/>
</dbReference>
<dbReference type="InterPro" id="IPR011990">
    <property type="entry name" value="TPR-like_helical_dom_sf"/>
</dbReference>
<dbReference type="InterPro" id="IPR019734">
    <property type="entry name" value="TPR_rpt"/>
</dbReference>
<protein>
    <submittedName>
        <fullName evidence="5">Uncharacterized protein</fullName>
    </submittedName>
</protein>
<keyword evidence="2 4" id="KW-0802">TPR repeat</keyword>
<dbReference type="InterPro" id="IPR051616">
    <property type="entry name" value="Cul2-RING_E3_ligase_SR"/>
</dbReference>
<keyword evidence="6" id="KW-1185">Reference proteome</keyword>
<feature type="repeat" description="TPR" evidence="4">
    <location>
        <begin position="365"/>
        <end position="398"/>
    </location>
</feature>
<dbReference type="PROSITE" id="PS50088">
    <property type="entry name" value="ANK_REPEAT"/>
    <property type="match status" value="5"/>
</dbReference>
<evidence type="ECO:0000256" key="4">
    <source>
        <dbReference type="PROSITE-ProRule" id="PRU00339"/>
    </source>
</evidence>
<feature type="repeat" description="ANK" evidence="3">
    <location>
        <begin position="104"/>
        <end position="136"/>
    </location>
</feature>
<keyword evidence="3" id="KW-0040">ANK repeat</keyword>
<dbReference type="Proteomes" id="UP001497457">
    <property type="component" value="Chromosome 12b"/>
</dbReference>
<evidence type="ECO:0000256" key="2">
    <source>
        <dbReference type="ARBA" id="ARBA00022803"/>
    </source>
</evidence>
<keyword evidence="1" id="KW-0677">Repeat</keyword>
<dbReference type="PRINTS" id="PR01415">
    <property type="entry name" value="ANKYRIN"/>
</dbReference>
<evidence type="ECO:0000313" key="6">
    <source>
        <dbReference type="Proteomes" id="UP001497457"/>
    </source>
</evidence>
<feature type="repeat" description="ANK" evidence="3">
    <location>
        <begin position="204"/>
        <end position="237"/>
    </location>
</feature>
<organism evidence="5 6">
    <name type="scientific">Urochloa decumbens</name>
    <dbReference type="NCBI Taxonomy" id="240449"/>
    <lineage>
        <taxon>Eukaryota</taxon>
        <taxon>Viridiplantae</taxon>
        <taxon>Streptophyta</taxon>
        <taxon>Embryophyta</taxon>
        <taxon>Tracheophyta</taxon>
        <taxon>Spermatophyta</taxon>
        <taxon>Magnoliopsida</taxon>
        <taxon>Liliopsida</taxon>
        <taxon>Poales</taxon>
        <taxon>Poaceae</taxon>
        <taxon>PACMAD clade</taxon>
        <taxon>Panicoideae</taxon>
        <taxon>Panicodae</taxon>
        <taxon>Paniceae</taxon>
        <taxon>Melinidinae</taxon>
        <taxon>Urochloa</taxon>
    </lineage>
</organism>
<dbReference type="InterPro" id="IPR013105">
    <property type="entry name" value="TPR_2"/>
</dbReference>
<proteinExistence type="predicted"/>
<accession>A0ABC8WAH7</accession>
<dbReference type="Gene3D" id="1.25.40.10">
    <property type="entry name" value="Tetratricopeptide repeat domain"/>
    <property type="match status" value="1"/>
</dbReference>
<dbReference type="SMART" id="SM00028">
    <property type="entry name" value="TPR"/>
    <property type="match status" value="2"/>
</dbReference>
<feature type="repeat" description="ANK" evidence="3">
    <location>
        <begin position="138"/>
        <end position="170"/>
    </location>
</feature>
<dbReference type="Pfam" id="PF07719">
    <property type="entry name" value="TPR_2"/>
    <property type="match status" value="1"/>
</dbReference>
<dbReference type="EMBL" id="OZ075122">
    <property type="protein sequence ID" value="CAL4905364.1"/>
    <property type="molecule type" value="Genomic_DNA"/>
</dbReference>
<dbReference type="AlphaFoldDB" id="A0ABC8WAH7"/>
<sequence>MAPNPSAVAIQAAVDGNLRLLKKMASKIDLRGVSAPRGWNVLHLAAAKGHLDVCRFLVECSGLDVNCTTTDGDTPIAQAALAGKVSVLRLLLDNGGDPAMPNVMGRTPLHNAAQNGHNEAVILLLSRGADVDPVINERGGTPLHMAAGKGNDQAVKVLLEHGADPNRVVHGIFPPLMMACYAGNLKCMKALVEGGADVMFKSPYGPSLLMKAVMDGADPNIVKFLLEAGADPNIFDEFGENPIMCAACAGRHDLVEILFPYTKPIASVPNWSVDGIINTMKSMSFKAKEASIEEHVLADAKTRGNLAFAKGDYLAATCLYEVAMQKDPCDATLFANRSLCWLRLGNGEKALLDAQKCKIICPNWSKAWYREGAALKLLKNYKGAANVFVEALKLDPANDEINTALREAIDALRCAARSEEQNP</sequence>
<dbReference type="PANTHER" id="PTHR46224:SF57">
    <property type="entry name" value="ANKYRIN-LIKE PROTEIN"/>
    <property type="match status" value="1"/>
</dbReference>
<dbReference type="PANTHER" id="PTHR46224">
    <property type="entry name" value="ANKYRIN REPEAT FAMILY PROTEIN"/>
    <property type="match status" value="1"/>
</dbReference>
<dbReference type="Pfam" id="PF12796">
    <property type="entry name" value="Ank_2"/>
    <property type="match status" value="3"/>
</dbReference>
<evidence type="ECO:0000313" key="5">
    <source>
        <dbReference type="EMBL" id="CAL4905364.1"/>
    </source>
</evidence>
<feature type="repeat" description="ANK" evidence="3">
    <location>
        <begin position="71"/>
        <end position="103"/>
    </location>
</feature>
<reference evidence="5" key="1">
    <citation type="submission" date="2024-10" db="EMBL/GenBank/DDBJ databases">
        <authorList>
            <person name="Ryan C."/>
        </authorList>
    </citation>
    <scope>NUCLEOTIDE SEQUENCE [LARGE SCALE GENOMIC DNA]</scope>
</reference>
<dbReference type="SMART" id="SM00248">
    <property type="entry name" value="ANK"/>
    <property type="match status" value="7"/>
</dbReference>
<dbReference type="PROSITE" id="PS50005">
    <property type="entry name" value="TPR"/>
    <property type="match status" value="1"/>
</dbReference>